<dbReference type="InterPro" id="IPR008966">
    <property type="entry name" value="Adhesion_dom_sf"/>
</dbReference>
<feature type="domain" description="SpaA-like prealbumin fold" evidence="10">
    <location>
        <begin position="421"/>
        <end position="508"/>
    </location>
</feature>
<dbReference type="Pfam" id="PF17802">
    <property type="entry name" value="SpaA"/>
    <property type="match status" value="4"/>
</dbReference>
<dbReference type="EMBL" id="AZDZ01000002">
    <property type="protein sequence ID" value="KRK80937.1"/>
    <property type="molecule type" value="Genomic_DNA"/>
</dbReference>
<dbReference type="Gene3D" id="2.60.40.1280">
    <property type="match status" value="1"/>
</dbReference>
<dbReference type="STRING" id="1423775.FD03_GL001072"/>
<keyword evidence="8" id="KW-0812">Transmembrane</keyword>
<proteinExistence type="inferred from homology"/>
<dbReference type="InterPro" id="IPR041171">
    <property type="entry name" value="SDR_Ig"/>
</dbReference>
<dbReference type="SUPFAM" id="SSF49478">
    <property type="entry name" value="Cna protein B-type domain"/>
    <property type="match status" value="4"/>
</dbReference>
<comment type="subcellular location">
    <subcellularLocation>
        <location evidence="1">Secreted</location>
        <location evidence="1">Cell wall</location>
        <topology evidence="1">Peptidoglycan-anchor</topology>
    </subcellularLocation>
</comment>
<dbReference type="Pfam" id="PF05737">
    <property type="entry name" value="Collagen_bind"/>
    <property type="match status" value="1"/>
</dbReference>
<dbReference type="GO" id="GO:0007155">
    <property type="term" value="P:cell adhesion"/>
    <property type="evidence" value="ECO:0007669"/>
    <property type="project" value="InterPro"/>
</dbReference>
<feature type="domain" description="SpaA-like prealbumin fold" evidence="10">
    <location>
        <begin position="324"/>
        <end position="396"/>
    </location>
</feature>
<feature type="compositionally biased region" description="Basic and acidic residues" evidence="7">
    <location>
        <begin position="701"/>
        <end position="711"/>
    </location>
</feature>
<dbReference type="AlphaFoldDB" id="A0A0R1KJ84"/>
<keyword evidence="6" id="KW-0572">Peptidoglycan-anchor</keyword>
<dbReference type="InterPro" id="IPR011252">
    <property type="entry name" value="Fibrogen-bd_dom1"/>
</dbReference>
<dbReference type="InterPro" id="IPR008456">
    <property type="entry name" value="Collagen-bd_dom"/>
</dbReference>
<feature type="region of interest" description="Disordered" evidence="7">
    <location>
        <begin position="701"/>
        <end position="828"/>
    </location>
</feature>
<evidence type="ECO:0000259" key="11">
    <source>
        <dbReference type="Pfam" id="PF17961"/>
    </source>
</evidence>
<feature type="domain" description="SDR-like Ig" evidence="11">
    <location>
        <begin position="74"/>
        <end position="161"/>
    </location>
</feature>
<feature type="compositionally biased region" description="Low complexity" evidence="7">
    <location>
        <begin position="791"/>
        <end position="813"/>
    </location>
</feature>
<dbReference type="InterPro" id="IPR013783">
    <property type="entry name" value="Ig-like_fold"/>
</dbReference>
<keyword evidence="4" id="KW-0964">Secreted</keyword>
<evidence type="ECO:0000259" key="9">
    <source>
        <dbReference type="Pfam" id="PF05737"/>
    </source>
</evidence>
<evidence type="ECO:0000313" key="13">
    <source>
        <dbReference type="Proteomes" id="UP000051248"/>
    </source>
</evidence>
<keyword evidence="8" id="KW-1133">Transmembrane helix</keyword>
<dbReference type="SUPFAM" id="SSF49401">
    <property type="entry name" value="Bacterial adhesins"/>
    <property type="match status" value="2"/>
</dbReference>
<evidence type="ECO:0000256" key="6">
    <source>
        <dbReference type="ARBA" id="ARBA00023088"/>
    </source>
</evidence>
<comment type="similarity">
    <text evidence="2">Belongs to the serine-aspartate repeat-containing protein (SDr) family.</text>
</comment>
<dbReference type="PANTHER" id="PTHR36108">
    <property type="entry name" value="COLOSSIN-B-RELATED"/>
    <property type="match status" value="1"/>
</dbReference>
<evidence type="ECO:0000256" key="1">
    <source>
        <dbReference type="ARBA" id="ARBA00004168"/>
    </source>
</evidence>
<dbReference type="GO" id="GO:0005518">
    <property type="term" value="F:collagen binding"/>
    <property type="evidence" value="ECO:0007669"/>
    <property type="project" value="InterPro"/>
</dbReference>
<feature type="domain" description="SpaA-like prealbumin fold" evidence="10">
    <location>
        <begin position="617"/>
        <end position="703"/>
    </location>
</feature>
<evidence type="ECO:0000256" key="2">
    <source>
        <dbReference type="ARBA" id="ARBA00007257"/>
    </source>
</evidence>
<feature type="transmembrane region" description="Helical" evidence="8">
    <location>
        <begin position="837"/>
        <end position="855"/>
    </location>
</feature>
<feature type="domain" description="SpaA-like prealbumin fold" evidence="10">
    <location>
        <begin position="520"/>
        <end position="603"/>
    </location>
</feature>
<protein>
    <submittedName>
        <fullName evidence="12">Outer membrane protein</fullName>
    </submittedName>
</protein>
<dbReference type="Gene3D" id="2.60.40.740">
    <property type="match status" value="1"/>
</dbReference>
<organism evidence="12 13">
    <name type="scientific">Companilactobacillus nodensis DSM 19682 = JCM 14932 = NBRC 107160</name>
    <dbReference type="NCBI Taxonomy" id="1423775"/>
    <lineage>
        <taxon>Bacteria</taxon>
        <taxon>Bacillati</taxon>
        <taxon>Bacillota</taxon>
        <taxon>Bacilli</taxon>
        <taxon>Lactobacillales</taxon>
        <taxon>Lactobacillaceae</taxon>
        <taxon>Companilactobacillus</taxon>
    </lineage>
</organism>
<evidence type="ECO:0000256" key="3">
    <source>
        <dbReference type="ARBA" id="ARBA00022512"/>
    </source>
</evidence>
<dbReference type="NCBIfam" id="TIGR01167">
    <property type="entry name" value="LPXTG_anchor"/>
    <property type="match status" value="1"/>
</dbReference>
<keyword evidence="3" id="KW-0134">Cell wall</keyword>
<accession>A0A0R1KJ84</accession>
<evidence type="ECO:0000256" key="4">
    <source>
        <dbReference type="ARBA" id="ARBA00022525"/>
    </source>
</evidence>
<dbReference type="Pfam" id="PF17961">
    <property type="entry name" value="Big_8"/>
    <property type="match status" value="1"/>
</dbReference>
<reference evidence="12 13" key="1">
    <citation type="journal article" date="2015" name="Genome Announc.">
        <title>Expanding the biotechnology potential of lactobacilli through comparative genomics of 213 strains and associated genera.</title>
        <authorList>
            <person name="Sun Z."/>
            <person name="Harris H.M."/>
            <person name="McCann A."/>
            <person name="Guo C."/>
            <person name="Argimon S."/>
            <person name="Zhang W."/>
            <person name="Yang X."/>
            <person name="Jeffery I.B."/>
            <person name="Cooney J.C."/>
            <person name="Kagawa T.F."/>
            <person name="Liu W."/>
            <person name="Song Y."/>
            <person name="Salvetti E."/>
            <person name="Wrobel A."/>
            <person name="Rasinkangas P."/>
            <person name="Parkhill J."/>
            <person name="Rea M.C."/>
            <person name="O'Sullivan O."/>
            <person name="Ritari J."/>
            <person name="Douillard F.P."/>
            <person name="Paul Ross R."/>
            <person name="Yang R."/>
            <person name="Briner A.E."/>
            <person name="Felis G.E."/>
            <person name="de Vos W.M."/>
            <person name="Barrangou R."/>
            <person name="Klaenhammer T.R."/>
            <person name="Caufield P.W."/>
            <person name="Cui Y."/>
            <person name="Zhang H."/>
            <person name="O'Toole P.W."/>
        </authorList>
    </citation>
    <scope>NUCLEOTIDE SEQUENCE [LARGE SCALE GENOMIC DNA]</scope>
    <source>
        <strain evidence="12 13">DSM 19682</strain>
    </source>
</reference>
<dbReference type="Proteomes" id="UP000051248">
    <property type="component" value="Unassembled WGS sequence"/>
</dbReference>
<comment type="caution">
    <text evidence="12">The sequence shown here is derived from an EMBL/GenBank/DDBJ whole genome shotgun (WGS) entry which is preliminary data.</text>
</comment>
<dbReference type="eggNOG" id="COG4932">
    <property type="taxonomic scope" value="Bacteria"/>
</dbReference>
<dbReference type="PANTHER" id="PTHR36108:SF13">
    <property type="entry name" value="COLOSSIN-B-RELATED"/>
    <property type="match status" value="1"/>
</dbReference>
<evidence type="ECO:0000256" key="8">
    <source>
        <dbReference type="SAM" id="Phobius"/>
    </source>
</evidence>
<dbReference type="PATRIC" id="fig|1423775.4.peg.1101"/>
<evidence type="ECO:0000256" key="7">
    <source>
        <dbReference type="SAM" id="MobiDB-lite"/>
    </source>
</evidence>
<gene>
    <name evidence="12" type="ORF">FD03_GL001072</name>
</gene>
<evidence type="ECO:0000259" key="10">
    <source>
        <dbReference type="Pfam" id="PF17802"/>
    </source>
</evidence>
<evidence type="ECO:0000256" key="5">
    <source>
        <dbReference type="ARBA" id="ARBA00022729"/>
    </source>
</evidence>
<dbReference type="InterPro" id="IPR041033">
    <property type="entry name" value="SpaA_PFL_dom_1"/>
</dbReference>
<evidence type="ECO:0000313" key="12">
    <source>
        <dbReference type="EMBL" id="KRK80937.1"/>
    </source>
</evidence>
<keyword evidence="8" id="KW-0472">Membrane</keyword>
<feature type="domain" description="Collagen binding" evidence="9">
    <location>
        <begin position="177"/>
        <end position="300"/>
    </location>
</feature>
<dbReference type="Gene3D" id="2.60.40.10">
    <property type="entry name" value="Immunoglobulins"/>
    <property type="match status" value="4"/>
</dbReference>
<keyword evidence="5" id="KW-0732">Signal</keyword>
<keyword evidence="13" id="KW-1185">Reference proteome</keyword>
<sequence length="860" mass="91597">MYIMSIKRTSFLISMVAILLALLAWIVPTSETARAATAIDPQPRSIEVNGLGPNDAIIKDPDGNSVPSNDPYYYWSHYNATYNWSIPDGVPIQAGDTAEFELPSNVRLTANLTNIPLLNSSGVQIGTYSIKAGESTGTITFNDVLSSTSVDRKGTINFHVRGTNESTENPGQLDWTINKGGWLYDYDENGLPKYVVWNIAFNPRGENLTNVVVTDTLSEGQTYVDGSVYAPTGSYNSQNAFVSDGGALYPKVTVNGNQIQFHFGDVSTAVDMTFRVLIKVDPSKDNIYNDNATLTSDQVTGDVGASVHYGGSGSGNGSNALGNAVLTKTDESGRPLTGAVYELKDSTGKVLMSDVKVDENGQLMIHDLPAGTYTLTEIKAPDGYELNTAPIEFTIPGTFRGQTINLDQVDYPEKEPEPETGNVVLTKTAAVGSNLLPGAEYDLLDSEGNVLQSGLVTNSEGKIELTGLKVGNYAFKETNAPNGYEISSELIPFTITKDQTTELDAKDDTNGSDESFGGAVLIKTDAAGNLLADAVYELKDSDGNVITSDVTTDKNGEIIFDSLKDGKYTLTEIKAPEGYDVDKTPIEFTIEKGQIVKLNAIDQKTPDTEVPPDNELGEVILTKTDEHGKPLAGAVYELKNSKGNVIGNKYTTDKDGKLNVFGLADGKYTLTEIKAPEGYEVNKTPIEFTIADGKIAEVSAKDKLVPTEPEKPVVPGPSEPGEPSEPEKPTVPGPSEPSEPSEPNEPEEPEKPTVPGPSEPSEPENPVLPGEPEYPNEDDEGSGTATSPEFPSTSTPGLPGSPSTTYPGGMTPGQVGNPGSSGTGFAKFPQTGDKTSILATLAGFIILIGFAGFEVNHKHI</sequence>
<name>A0A0R1KJ84_9LACO</name>